<keyword evidence="3" id="KW-1185">Reference proteome</keyword>
<dbReference type="GO" id="GO:0102130">
    <property type="term" value="F:malonyl-CoA methyltransferase activity"/>
    <property type="evidence" value="ECO:0007669"/>
    <property type="project" value="UniProtKB-EC"/>
</dbReference>
<gene>
    <name evidence="2" type="primary">bioC</name>
    <name evidence="2" type="ORF">AVENP_3151</name>
</gene>
<dbReference type="InterPro" id="IPR013216">
    <property type="entry name" value="Methyltransf_11"/>
</dbReference>
<dbReference type="EMBL" id="CP053840">
    <property type="protein sequence ID" value="QKF68614.1"/>
    <property type="molecule type" value="Genomic_DNA"/>
</dbReference>
<dbReference type="GO" id="GO:0032259">
    <property type="term" value="P:methylation"/>
    <property type="evidence" value="ECO:0007669"/>
    <property type="project" value="UniProtKB-KW"/>
</dbReference>
<evidence type="ECO:0000313" key="3">
    <source>
        <dbReference type="Proteomes" id="UP000503482"/>
    </source>
</evidence>
<dbReference type="EC" id="2.1.1.197" evidence="2"/>
<organism evidence="2 3">
    <name type="scientific">Arcobacter venerupis</name>
    <dbReference type="NCBI Taxonomy" id="1054033"/>
    <lineage>
        <taxon>Bacteria</taxon>
        <taxon>Pseudomonadati</taxon>
        <taxon>Campylobacterota</taxon>
        <taxon>Epsilonproteobacteria</taxon>
        <taxon>Campylobacterales</taxon>
        <taxon>Arcobacteraceae</taxon>
        <taxon>Arcobacter</taxon>
    </lineage>
</organism>
<feature type="domain" description="Methyltransferase type 11" evidence="1">
    <location>
        <begin position="38"/>
        <end position="126"/>
    </location>
</feature>
<protein>
    <submittedName>
        <fullName evidence="2">Malonyl-[acp] methyltransferase</fullName>
        <ecNumber evidence="2">2.1.1.197</ecNumber>
    </submittedName>
</protein>
<dbReference type="InterPro" id="IPR029063">
    <property type="entry name" value="SAM-dependent_MTases_sf"/>
</dbReference>
<dbReference type="AlphaFoldDB" id="A0AAE7BDV7"/>
<dbReference type="CDD" id="cd02440">
    <property type="entry name" value="AdoMet_MTases"/>
    <property type="match status" value="1"/>
</dbReference>
<dbReference type="Gene3D" id="3.40.50.150">
    <property type="entry name" value="Vaccinia Virus protein VP39"/>
    <property type="match status" value="1"/>
</dbReference>
<dbReference type="Pfam" id="PF08241">
    <property type="entry name" value="Methyltransf_11"/>
    <property type="match status" value="1"/>
</dbReference>
<dbReference type="GO" id="GO:0008757">
    <property type="term" value="F:S-adenosylmethionine-dependent methyltransferase activity"/>
    <property type="evidence" value="ECO:0007669"/>
    <property type="project" value="InterPro"/>
</dbReference>
<dbReference type="RefSeq" id="WP_128359808.1">
    <property type="nucleotide sequence ID" value="NZ_CP053840.1"/>
</dbReference>
<dbReference type="KEGG" id="avp:AVENP_3151"/>
<proteinExistence type="predicted"/>
<dbReference type="Proteomes" id="UP000503482">
    <property type="component" value="Chromosome"/>
</dbReference>
<keyword evidence="2" id="KW-0489">Methyltransferase</keyword>
<reference evidence="2 3" key="1">
    <citation type="submission" date="2020-05" db="EMBL/GenBank/DDBJ databases">
        <title>Complete genome sequencing of Campylobacter and Arcobacter type strains.</title>
        <authorList>
            <person name="Miller W.G."/>
            <person name="Yee E."/>
        </authorList>
    </citation>
    <scope>NUCLEOTIDE SEQUENCE [LARGE SCALE GENOMIC DNA]</scope>
    <source>
        <strain evidence="2 3">LMG 26156</strain>
    </source>
</reference>
<dbReference type="SUPFAM" id="SSF53335">
    <property type="entry name" value="S-adenosyl-L-methionine-dependent methyltransferases"/>
    <property type="match status" value="1"/>
</dbReference>
<evidence type="ECO:0000259" key="1">
    <source>
        <dbReference type="Pfam" id="PF08241"/>
    </source>
</evidence>
<name>A0AAE7BDV7_9BACT</name>
<sequence length="249" mass="28218">MNGNIWNADKYAQGASFVSTLAFSLVDILDAKKDEKILDLGCGEGTLAKEIQNKGAKVIGVDLSENMVTKAKENGIDAFVMGVTNLQFKDETFEKVFSNAVLHWVKDLNTSASEISRVLKKNGKFVAEFGGFGNINSLCQTMQEVFLTHDDFGEFNNPWNFVSVEEYRNILINNGFDIKSIELIPRPTKINDIKEWLDIFANGITINLSQEKKIIFKNEVEKILRKKIYDQESGWIADYVRLRVEAYKL</sequence>
<accession>A0AAE7BDV7</accession>
<keyword evidence="2" id="KW-0808">Transferase</keyword>
<dbReference type="PANTHER" id="PTHR43861">
    <property type="entry name" value="TRANS-ACONITATE 2-METHYLTRANSFERASE-RELATED"/>
    <property type="match status" value="1"/>
</dbReference>
<evidence type="ECO:0000313" key="2">
    <source>
        <dbReference type="EMBL" id="QKF68614.1"/>
    </source>
</evidence>
<dbReference type="PANTHER" id="PTHR43861:SF1">
    <property type="entry name" value="TRANS-ACONITATE 2-METHYLTRANSFERASE"/>
    <property type="match status" value="1"/>
</dbReference>